<gene>
    <name evidence="1" type="ORF">BAUCODRAFT_468573</name>
</gene>
<reference evidence="1 2" key="1">
    <citation type="journal article" date="2012" name="PLoS Pathog.">
        <title>Diverse lifestyles and strategies of plant pathogenesis encoded in the genomes of eighteen Dothideomycetes fungi.</title>
        <authorList>
            <person name="Ohm R.A."/>
            <person name="Feau N."/>
            <person name="Henrissat B."/>
            <person name="Schoch C.L."/>
            <person name="Horwitz B.A."/>
            <person name="Barry K.W."/>
            <person name="Condon B.J."/>
            <person name="Copeland A.C."/>
            <person name="Dhillon B."/>
            <person name="Glaser F."/>
            <person name="Hesse C.N."/>
            <person name="Kosti I."/>
            <person name="LaButti K."/>
            <person name="Lindquist E.A."/>
            <person name="Lucas S."/>
            <person name="Salamov A.A."/>
            <person name="Bradshaw R.E."/>
            <person name="Ciuffetti L."/>
            <person name="Hamelin R.C."/>
            <person name="Kema G.H.J."/>
            <person name="Lawrence C."/>
            <person name="Scott J.A."/>
            <person name="Spatafora J.W."/>
            <person name="Turgeon B.G."/>
            <person name="de Wit P.J.G.M."/>
            <person name="Zhong S."/>
            <person name="Goodwin S.B."/>
            <person name="Grigoriev I.V."/>
        </authorList>
    </citation>
    <scope>NUCLEOTIDE SEQUENCE [LARGE SCALE GENOMIC DNA]</scope>
    <source>
        <strain evidence="1 2">UAMH 10762</strain>
    </source>
</reference>
<dbReference type="AlphaFoldDB" id="M2MXI9"/>
<accession>M2MXI9</accession>
<evidence type="ECO:0000313" key="2">
    <source>
        <dbReference type="Proteomes" id="UP000011761"/>
    </source>
</evidence>
<organism evidence="1 2">
    <name type="scientific">Baudoinia panamericana (strain UAMH 10762)</name>
    <name type="common">Angels' share fungus</name>
    <name type="synonym">Baudoinia compniacensis (strain UAMH 10762)</name>
    <dbReference type="NCBI Taxonomy" id="717646"/>
    <lineage>
        <taxon>Eukaryota</taxon>
        <taxon>Fungi</taxon>
        <taxon>Dikarya</taxon>
        <taxon>Ascomycota</taxon>
        <taxon>Pezizomycotina</taxon>
        <taxon>Dothideomycetes</taxon>
        <taxon>Dothideomycetidae</taxon>
        <taxon>Mycosphaerellales</taxon>
        <taxon>Teratosphaeriaceae</taxon>
        <taxon>Baudoinia</taxon>
    </lineage>
</organism>
<name>M2MXI9_BAUPA</name>
<dbReference type="KEGG" id="bcom:BAUCODRAFT_468573"/>
<sequence>MPPTERILRTSSGSRRRSAFSMVLRAHARFVSPAGELIAQRSSGHSGLALNGVQLFLCPPLGSNAVYMLC</sequence>
<dbReference type="RefSeq" id="XP_007676428.1">
    <property type="nucleotide sequence ID" value="XM_007678238.1"/>
</dbReference>
<proteinExistence type="predicted"/>
<dbReference type="GeneID" id="19114637"/>
<keyword evidence="2" id="KW-1185">Reference proteome</keyword>
<protein>
    <submittedName>
        <fullName evidence="1">Uncharacterized protein</fullName>
    </submittedName>
</protein>
<dbReference type="EMBL" id="KB445555">
    <property type="protein sequence ID" value="EMC96283.1"/>
    <property type="molecule type" value="Genomic_DNA"/>
</dbReference>
<dbReference type="Proteomes" id="UP000011761">
    <property type="component" value="Unassembled WGS sequence"/>
</dbReference>
<evidence type="ECO:0000313" key="1">
    <source>
        <dbReference type="EMBL" id="EMC96283.1"/>
    </source>
</evidence>
<dbReference type="HOGENOM" id="CLU_2757409_0_0_1"/>